<evidence type="ECO:0000313" key="4">
    <source>
        <dbReference type="Proteomes" id="UP001177769"/>
    </source>
</evidence>
<dbReference type="EMBL" id="CP116346">
    <property type="protein sequence ID" value="WIT11568.1"/>
    <property type="molecule type" value="Genomic_DNA"/>
</dbReference>
<evidence type="ECO:0000256" key="1">
    <source>
        <dbReference type="SAM" id="Phobius"/>
    </source>
</evidence>
<organism evidence="3 4">
    <name type="scientific">Paucibacter sediminis</name>
    <dbReference type="NCBI Taxonomy" id="3019553"/>
    <lineage>
        <taxon>Bacteria</taxon>
        <taxon>Pseudomonadati</taxon>
        <taxon>Pseudomonadota</taxon>
        <taxon>Betaproteobacteria</taxon>
        <taxon>Burkholderiales</taxon>
        <taxon>Sphaerotilaceae</taxon>
        <taxon>Roseateles</taxon>
    </lineage>
</organism>
<gene>
    <name evidence="3" type="ORF">PFX98_22185</name>
</gene>
<feature type="transmembrane region" description="Helical" evidence="1">
    <location>
        <begin position="234"/>
        <end position="253"/>
    </location>
</feature>
<name>A0AA95NGC0_9BURK</name>
<feature type="signal peptide" evidence="2">
    <location>
        <begin position="1"/>
        <end position="21"/>
    </location>
</feature>
<dbReference type="Pfam" id="PF13795">
    <property type="entry name" value="HupE_UreJ_2"/>
    <property type="match status" value="1"/>
</dbReference>
<dbReference type="KEGG" id="pais:PFX98_22185"/>
<keyword evidence="1" id="KW-0812">Transmembrane</keyword>
<keyword evidence="4" id="KW-1185">Reference proteome</keyword>
<feature type="transmembrane region" description="Helical" evidence="1">
    <location>
        <begin position="145"/>
        <end position="169"/>
    </location>
</feature>
<keyword evidence="1" id="KW-0472">Membrane</keyword>
<feature type="transmembrane region" description="Helical" evidence="1">
    <location>
        <begin position="301"/>
        <end position="320"/>
    </location>
</feature>
<feature type="transmembrane region" description="Helical" evidence="1">
    <location>
        <begin position="176"/>
        <end position="198"/>
    </location>
</feature>
<evidence type="ECO:0000313" key="3">
    <source>
        <dbReference type="EMBL" id="WIT11568.1"/>
    </source>
</evidence>
<keyword evidence="2" id="KW-0732">Signal</keyword>
<reference evidence="3" key="1">
    <citation type="submission" date="2023-01" db="EMBL/GenBank/DDBJ databases">
        <title>Whole genome sequence of Paucibacter sp. S2-9 isolated from pond sediment.</title>
        <authorList>
            <person name="Jung J.Y."/>
        </authorList>
    </citation>
    <scope>NUCLEOTIDE SEQUENCE</scope>
    <source>
        <strain evidence="3">S2-9</strain>
    </source>
</reference>
<keyword evidence="1" id="KW-1133">Transmembrane helix</keyword>
<feature type="transmembrane region" description="Helical" evidence="1">
    <location>
        <begin position="204"/>
        <end position="222"/>
    </location>
</feature>
<dbReference type="Proteomes" id="UP001177769">
    <property type="component" value="Chromosome"/>
</dbReference>
<proteinExistence type="predicted"/>
<dbReference type="AlphaFoldDB" id="A0AA95NGC0"/>
<feature type="chain" id="PRO_5041657245" evidence="2">
    <location>
        <begin position="22"/>
        <end position="325"/>
    </location>
</feature>
<protein>
    <submittedName>
        <fullName evidence="3">HupE/UreJ family protein</fullName>
    </submittedName>
</protein>
<feature type="transmembrane region" description="Helical" evidence="1">
    <location>
        <begin position="265"/>
        <end position="289"/>
    </location>
</feature>
<evidence type="ECO:0000256" key="2">
    <source>
        <dbReference type="SAM" id="SignalP"/>
    </source>
</evidence>
<dbReference type="InterPro" id="IPR032809">
    <property type="entry name" value="Put_HupE_UreJ"/>
</dbReference>
<sequence length="325" mass="34179">MKRWLGILCLALLCLAGAARAHETLPAALSLQERGPAVWDLTLRIPAAQGRPPALRPRLPAHCAALPEPAERLLPAARQLDWRGVACRLAPGDSIAVEGLAATQIDLLLRIEPANGPALSQLLSPRAPAWVLPAQAQAAPPAPAYFGLGVEHILGGTDHLLFVLALLLLVRRALPLLRTVTAFTLAHSVTLAAAALGLVQVPGAPVEAAIALSIVFVARELSRPAPGLAARRPWLVALAFGLLHGFGFAGALAELGLPAGEIPLALALFNLGVEAGQLLFLAAVLLAWRGLMRARKSWPRWAARVPAYALGAVSSCWLLQRLALL</sequence>
<dbReference type="RefSeq" id="WP_285232652.1">
    <property type="nucleotide sequence ID" value="NZ_CP116346.1"/>
</dbReference>
<accession>A0AA95NGC0</accession>